<organism evidence="1 2">
    <name type="scientific">Brachionus calyciflorus</name>
    <dbReference type="NCBI Taxonomy" id="104777"/>
    <lineage>
        <taxon>Eukaryota</taxon>
        <taxon>Metazoa</taxon>
        <taxon>Spiralia</taxon>
        <taxon>Gnathifera</taxon>
        <taxon>Rotifera</taxon>
        <taxon>Eurotatoria</taxon>
        <taxon>Monogononta</taxon>
        <taxon>Pseudotrocha</taxon>
        <taxon>Ploima</taxon>
        <taxon>Brachionidae</taxon>
        <taxon>Brachionus</taxon>
    </lineage>
</organism>
<comment type="caution">
    <text evidence="1">The sequence shown here is derived from an EMBL/GenBank/DDBJ whole genome shotgun (WGS) entry which is preliminary data.</text>
</comment>
<evidence type="ECO:0000313" key="2">
    <source>
        <dbReference type="Proteomes" id="UP000663879"/>
    </source>
</evidence>
<accession>A0A814EMX7</accession>
<dbReference type="Proteomes" id="UP000663879">
    <property type="component" value="Unassembled WGS sequence"/>
</dbReference>
<gene>
    <name evidence="1" type="ORF">OXX778_LOCUS15042</name>
</gene>
<protein>
    <submittedName>
        <fullName evidence="1">Uncharacterized protein</fullName>
    </submittedName>
</protein>
<sequence length="103" mass="11756">MQPTSSIERLKIDSYQSTSIKSTLEKSTINCNPIISVIDASSTNAKNHDLASDRLLILNLRLNTMITIDLLVCRYILRKGQKNDFFKILLTDGYEYLVITSWD</sequence>
<name>A0A814EMX7_9BILA</name>
<evidence type="ECO:0000313" key="1">
    <source>
        <dbReference type="EMBL" id="CAF0973492.1"/>
    </source>
</evidence>
<reference evidence="1" key="1">
    <citation type="submission" date="2021-02" db="EMBL/GenBank/DDBJ databases">
        <authorList>
            <person name="Nowell W R."/>
        </authorList>
    </citation>
    <scope>NUCLEOTIDE SEQUENCE</scope>
    <source>
        <strain evidence="1">Ploen Becks lab</strain>
    </source>
</reference>
<proteinExistence type="predicted"/>
<dbReference type="AlphaFoldDB" id="A0A814EMX7"/>
<keyword evidence="2" id="KW-1185">Reference proteome</keyword>
<dbReference type="EMBL" id="CAJNOC010003226">
    <property type="protein sequence ID" value="CAF0973492.1"/>
    <property type="molecule type" value="Genomic_DNA"/>
</dbReference>